<dbReference type="InterPro" id="IPR003593">
    <property type="entry name" value="AAA+_ATPase"/>
</dbReference>
<dbReference type="Gene3D" id="2.70.50.60">
    <property type="entry name" value="abc- transporter (atp binding component) like domain"/>
    <property type="match status" value="1"/>
</dbReference>
<evidence type="ECO:0000256" key="3">
    <source>
        <dbReference type="ARBA" id="ARBA00022741"/>
    </source>
</evidence>
<dbReference type="CDD" id="cd03220">
    <property type="entry name" value="ABC_KpsT_Wzt"/>
    <property type="match status" value="1"/>
</dbReference>
<dbReference type="PROSITE" id="PS00211">
    <property type="entry name" value="ABC_TRANSPORTER_1"/>
    <property type="match status" value="1"/>
</dbReference>
<dbReference type="InterPro" id="IPR050683">
    <property type="entry name" value="Bact_Polysacc_Export_ATP-bd"/>
</dbReference>
<name>A0A947DI35_9CYAN</name>
<dbReference type="GO" id="GO:0140359">
    <property type="term" value="F:ABC-type transporter activity"/>
    <property type="evidence" value="ECO:0007669"/>
    <property type="project" value="InterPro"/>
</dbReference>
<dbReference type="Proteomes" id="UP000717364">
    <property type="component" value="Unassembled WGS sequence"/>
</dbReference>
<evidence type="ECO:0000313" key="7">
    <source>
        <dbReference type="Proteomes" id="UP000717364"/>
    </source>
</evidence>
<dbReference type="GO" id="GO:0016887">
    <property type="term" value="F:ATP hydrolysis activity"/>
    <property type="evidence" value="ECO:0007669"/>
    <property type="project" value="InterPro"/>
</dbReference>
<evidence type="ECO:0000256" key="2">
    <source>
        <dbReference type="ARBA" id="ARBA00022448"/>
    </source>
</evidence>
<comment type="caution">
    <text evidence="6">The sequence shown here is derived from an EMBL/GenBank/DDBJ whole genome shotgun (WGS) entry which is preliminary data.</text>
</comment>
<dbReference type="GO" id="GO:0016020">
    <property type="term" value="C:membrane"/>
    <property type="evidence" value="ECO:0007669"/>
    <property type="project" value="InterPro"/>
</dbReference>
<keyword evidence="2" id="KW-0813">Transport</keyword>
<dbReference type="Gene3D" id="3.40.50.300">
    <property type="entry name" value="P-loop containing nucleotide triphosphate hydrolases"/>
    <property type="match status" value="1"/>
</dbReference>
<feature type="domain" description="ABC transporter" evidence="5">
    <location>
        <begin position="7"/>
        <end position="247"/>
    </location>
</feature>
<gene>
    <name evidence="6" type="ORF">IXB50_15180</name>
</gene>
<protein>
    <submittedName>
        <fullName evidence="6">ABC transporter ATP-binding protein</fullName>
    </submittedName>
</protein>
<accession>A0A947DI35</accession>
<dbReference type="InterPro" id="IPR029439">
    <property type="entry name" value="Wzt_C"/>
</dbReference>
<keyword evidence="7" id="KW-1185">Reference proteome</keyword>
<dbReference type="Pfam" id="PF14524">
    <property type="entry name" value="Wzt_C"/>
    <property type="match status" value="1"/>
</dbReference>
<proteinExistence type="inferred from homology"/>
<evidence type="ECO:0000256" key="4">
    <source>
        <dbReference type="ARBA" id="ARBA00022840"/>
    </source>
</evidence>
<evidence type="ECO:0000259" key="5">
    <source>
        <dbReference type="PROSITE" id="PS50893"/>
    </source>
</evidence>
<sequence length="442" mass="48505">MSDDISISLTNVSKAFKRYHRPVDRLKEILLPGKQRADEFWALQNINLEIPKGETIGIIGRNGSGKSTLLQIIAGTLQPTTGNIKVNGRVSALLELGSGFNPEFTGRQNVFFNGRILGLSQDEIAARFDEIADFADIGDFIDQPVKTYSSGMFVRLAFAVAVHVEPEVLIVDEALAVGDVVFQHKCMRRIKALMDANVTTLFVSHDASAVKTLCKSAFMLEAGKFYASGAPNDVFIEYMKLVTEIELNQSTKESSHANALQQVFPADNKNSSQELKVNPSRRGSGRATIDRIQLFHENGDLAIASPIFKFNENISFLADVSINAPLESFILGFFICDKNGNELFGSNTKEENVAIGSLNTGDKFTFKFSFKLPLRAGGYSLTVAGAEDYTTTTCDWLDNVTVFTVEMPRSGRLITASVDIPVDIDLIVKPNRLDSSPSPKQI</sequence>
<comment type="similarity">
    <text evidence="1">Belongs to the ABC transporter superfamily.</text>
</comment>
<dbReference type="InterPro" id="IPR003439">
    <property type="entry name" value="ABC_transporter-like_ATP-bd"/>
</dbReference>
<evidence type="ECO:0000256" key="1">
    <source>
        <dbReference type="ARBA" id="ARBA00005417"/>
    </source>
</evidence>
<dbReference type="InterPro" id="IPR027417">
    <property type="entry name" value="P-loop_NTPase"/>
</dbReference>
<dbReference type="RefSeq" id="WP_215609835.1">
    <property type="nucleotide sequence ID" value="NZ_JADOES010000032.1"/>
</dbReference>
<reference evidence="6" key="1">
    <citation type="submission" date="2020-11" db="EMBL/GenBank/DDBJ databases">
        <authorList>
            <person name="Konstantinou D."/>
            <person name="Gkelis S."/>
            <person name="Popin R."/>
            <person name="Fewer D."/>
            <person name="Sivonen K."/>
        </authorList>
    </citation>
    <scope>NUCLEOTIDE SEQUENCE</scope>
    <source>
        <strain evidence="6">TAU-MAC 1115</strain>
    </source>
</reference>
<dbReference type="InterPro" id="IPR015860">
    <property type="entry name" value="ABC_transpr_TagH-like"/>
</dbReference>
<dbReference type="GO" id="GO:0005524">
    <property type="term" value="F:ATP binding"/>
    <property type="evidence" value="ECO:0007669"/>
    <property type="project" value="UniProtKB-KW"/>
</dbReference>
<keyword evidence="4 6" id="KW-0067">ATP-binding</keyword>
<dbReference type="AlphaFoldDB" id="A0A947DI35"/>
<dbReference type="PROSITE" id="PS50893">
    <property type="entry name" value="ABC_TRANSPORTER_2"/>
    <property type="match status" value="1"/>
</dbReference>
<dbReference type="SUPFAM" id="SSF52540">
    <property type="entry name" value="P-loop containing nucleoside triphosphate hydrolases"/>
    <property type="match status" value="1"/>
</dbReference>
<dbReference type="PANTHER" id="PTHR46743">
    <property type="entry name" value="TEICHOIC ACIDS EXPORT ATP-BINDING PROTEIN TAGH"/>
    <property type="match status" value="1"/>
</dbReference>
<dbReference type="CDD" id="cd10147">
    <property type="entry name" value="Wzt_C-like"/>
    <property type="match status" value="1"/>
</dbReference>
<keyword evidence="3" id="KW-0547">Nucleotide-binding</keyword>
<dbReference type="InterPro" id="IPR017871">
    <property type="entry name" value="ABC_transporter-like_CS"/>
</dbReference>
<dbReference type="EMBL" id="JADOES010000032">
    <property type="protein sequence ID" value="MBT9316769.1"/>
    <property type="molecule type" value="Genomic_DNA"/>
</dbReference>
<reference evidence="6" key="2">
    <citation type="journal article" date="2021" name="Mar. Drugs">
        <title>Genome Reduction and Secondary Metabolism of the Marine Sponge-Associated Cyanobacterium Leptothoe.</title>
        <authorList>
            <person name="Konstantinou D."/>
            <person name="Popin R.V."/>
            <person name="Fewer D.P."/>
            <person name="Sivonen K."/>
            <person name="Gkelis S."/>
        </authorList>
    </citation>
    <scope>NUCLEOTIDE SEQUENCE</scope>
    <source>
        <strain evidence="6">TAU-MAC 1115</strain>
    </source>
</reference>
<organism evidence="6 7">
    <name type="scientific">Leptothoe spongobia TAU-MAC 1115</name>
    <dbReference type="NCBI Taxonomy" id="1967444"/>
    <lineage>
        <taxon>Bacteria</taxon>
        <taxon>Bacillati</taxon>
        <taxon>Cyanobacteriota</taxon>
        <taxon>Cyanophyceae</taxon>
        <taxon>Nodosilineales</taxon>
        <taxon>Cymatolegaceae</taxon>
        <taxon>Leptothoe</taxon>
        <taxon>Leptothoe spongobia</taxon>
    </lineage>
</organism>
<dbReference type="PANTHER" id="PTHR46743:SF2">
    <property type="entry name" value="TEICHOIC ACIDS EXPORT ATP-BINDING PROTEIN TAGH"/>
    <property type="match status" value="1"/>
</dbReference>
<dbReference type="Pfam" id="PF00005">
    <property type="entry name" value="ABC_tran"/>
    <property type="match status" value="1"/>
</dbReference>
<dbReference type="SMART" id="SM00382">
    <property type="entry name" value="AAA"/>
    <property type="match status" value="1"/>
</dbReference>
<evidence type="ECO:0000313" key="6">
    <source>
        <dbReference type="EMBL" id="MBT9316769.1"/>
    </source>
</evidence>